<dbReference type="PANTHER" id="PTHR13121:SF0">
    <property type="entry name" value="PHOSPHATIDYLINOSITOL GLYCAN ANCHOR BIOSYNTHESIS CLASS U PROTEIN"/>
    <property type="match status" value="1"/>
</dbReference>
<keyword evidence="12" id="KW-1185">Reference proteome</keyword>
<dbReference type="STRING" id="27349.A0A0L6URM2"/>
<dbReference type="GO" id="GO:0006506">
    <property type="term" value="P:GPI anchor biosynthetic process"/>
    <property type="evidence" value="ECO:0007669"/>
    <property type="project" value="UniProtKB-UniPathway"/>
</dbReference>
<evidence type="ECO:0000256" key="4">
    <source>
        <dbReference type="ARBA" id="ARBA00022502"/>
    </source>
</evidence>
<dbReference type="VEuPathDB" id="FungiDB:VP01_41g3"/>
<comment type="subcellular location">
    <subcellularLocation>
        <location evidence="1">Endoplasmic reticulum membrane</location>
        <topology evidence="1">Multi-pass membrane protein</topology>
    </subcellularLocation>
</comment>
<organism evidence="11 12">
    <name type="scientific">Puccinia sorghi</name>
    <dbReference type="NCBI Taxonomy" id="27349"/>
    <lineage>
        <taxon>Eukaryota</taxon>
        <taxon>Fungi</taxon>
        <taxon>Dikarya</taxon>
        <taxon>Basidiomycota</taxon>
        <taxon>Pucciniomycotina</taxon>
        <taxon>Pucciniomycetes</taxon>
        <taxon>Pucciniales</taxon>
        <taxon>Pucciniaceae</taxon>
        <taxon>Puccinia</taxon>
    </lineage>
</organism>
<dbReference type="AlphaFoldDB" id="A0A0L6URM2"/>
<keyword evidence="4" id="KW-0337">GPI-anchor biosynthesis</keyword>
<dbReference type="InterPro" id="IPR009600">
    <property type="entry name" value="PIG-U"/>
</dbReference>
<evidence type="ECO:0000256" key="3">
    <source>
        <dbReference type="ARBA" id="ARBA00010026"/>
    </source>
</evidence>
<evidence type="ECO:0000313" key="12">
    <source>
        <dbReference type="Proteomes" id="UP000037035"/>
    </source>
</evidence>
<comment type="similarity">
    <text evidence="3">Belongs to the PIGU family.</text>
</comment>
<evidence type="ECO:0000256" key="9">
    <source>
        <dbReference type="SAM" id="MobiDB-lite"/>
    </source>
</evidence>
<feature type="transmembrane region" description="Helical" evidence="10">
    <location>
        <begin position="386"/>
        <end position="406"/>
    </location>
</feature>
<evidence type="ECO:0000256" key="2">
    <source>
        <dbReference type="ARBA" id="ARBA00004687"/>
    </source>
</evidence>
<evidence type="ECO:0000256" key="6">
    <source>
        <dbReference type="ARBA" id="ARBA00022824"/>
    </source>
</evidence>
<dbReference type="Pfam" id="PF06728">
    <property type="entry name" value="PIG-U"/>
    <property type="match status" value="1"/>
</dbReference>
<sequence>MKTRNARTRKVEQDASNDERDGGVVRGEDRARDWAVGGGDGLDKSSARVGHTRDWLEAPKESSCSMKASIRMMAACSIKLSFSFFLSNHTFCRRSRTHSPLLLHLFSFIQSPMLVALVYGMVDCYSAWIILGLFRLKWPRKTGPVNSVKLKNDRWMLSRTYQIHDWHLVLFYLFSPLNILTSLSKSTVVFNNLAVLLALDGALQNRMALSMFCLSIGTHLSVYPALLIPSCIDIILDQRDSQSISSTIARSLALYVGHFLSIGLFTPLSVLFSQLDVNKFLRPNVGLHWYFSIEMFDHFRLFFNVVFQIHLLIYILPLMIKFKCASSSSYLLPSVKEKVFGFVVMSGIISTFKSYPSIGDTSFSNTLLLVLYPELIAYLRHPLLTISLYFYGLCLLPAFHHLWMNLGSGNANFYYASTLVWAIGNGLVWIDAISAMLQRTFQIVDLDAKEIDPSNQVIVQI</sequence>
<feature type="transmembrane region" description="Helical" evidence="10">
    <location>
        <begin position="166"/>
        <end position="188"/>
    </location>
</feature>
<keyword evidence="8 10" id="KW-0472">Membrane</keyword>
<feature type="transmembrane region" description="Helical" evidence="10">
    <location>
        <begin position="299"/>
        <end position="318"/>
    </location>
</feature>
<feature type="region of interest" description="Disordered" evidence="9">
    <location>
        <begin position="1"/>
        <end position="44"/>
    </location>
</feature>
<proteinExistence type="inferred from homology"/>
<evidence type="ECO:0000256" key="10">
    <source>
        <dbReference type="SAM" id="Phobius"/>
    </source>
</evidence>
<feature type="transmembrane region" description="Helical" evidence="10">
    <location>
        <begin position="208"/>
        <end position="232"/>
    </location>
</feature>
<feature type="transmembrane region" description="Helical" evidence="10">
    <location>
        <begin position="412"/>
        <end position="430"/>
    </location>
</feature>
<keyword evidence="7 10" id="KW-1133">Transmembrane helix</keyword>
<comment type="caution">
    <text evidence="11">The sequence shown here is derived from an EMBL/GenBank/DDBJ whole genome shotgun (WGS) entry which is preliminary data.</text>
</comment>
<feature type="transmembrane region" description="Helical" evidence="10">
    <location>
        <begin position="252"/>
        <end position="272"/>
    </location>
</feature>
<keyword evidence="6" id="KW-0256">Endoplasmic reticulum</keyword>
<dbReference type="Proteomes" id="UP000037035">
    <property type="component" value="Unassembled WGS sequence"/>
</dbReference>
<dbReference type="OrthoDB" id="549017at2759"/>
<accession>A0A0L6URM2</accession>
<evidence type="ECO:0008006" key="13">
    <source>
        <dbReference type="Google" id="ProtNLM"/>
    </source>
</evidence>
<feature type="transmembrane region" description="Helical" evidence="10">
    <location>
        <begin position="111"/>
        <end position="134"/>
    </location>
</feature>
<dbReference type="EMBL" id="LAVV01009280">
    <property type="protein sequence ID" value="KNZ50867.1"/>
    <property type="molecule type" value="Genomic_DNA"/>
</dbReference>
<dbReference type="GO" id="GO:0016255">
    <property type="term" value="P:attachment of GPI anchor to protein"/>
    <property type="evidence" value="ECO:0007669"/>
    <property type="project" value="InterPro"/>
</dbReference>
<name>A0A0L6URM2_9BASI</name>
<reference evidence="11 12" key="1">
    <citation type="submission" date="2015-08" db="EMBL/GenBank/DDBJ databases">
        <title>Next Generation Sequencing and Analysis of the Genome of Puccinia sorghi L Schw, the Causal Agent of Maize Common Rust.</title>
        <authorList>
            <person name="Rochi L."/>
            <person name="Burguener G."/>
            <person name="Darino M."/>
            <person name="Turjanski A."/>
            <person name="Kreff E."/>
            <person name="Dieguez M.J."/>
            <person name="Sacco F."/>
        </authorList>
    </citation>
    <scope>NUCLEOTIDE SEQUENCE [LARGE SCALE GENOMIC DNA]</scope>
    <source>
        <strain evidence="11 12">RO10H11247</strain>
    </source>
</reference>
<feature type="transmembrane region" description="Helical" evidence="10">
    <location>
        <begin position="70"/>
        <end position="91"/>
    </location>
</feature>
<dbReference type="UniPathway" id="UPA00196"/>
<evidence type="ECO:0000313" key="11">
    <source>
        <dbReference type="EMBL" id="KNZ50867.1"/>
    </source>
</evidence>
<comment type="pathway">
    <text evidence="2">Glycolipid biosynthesis; glycosylphosphatidylinositol-anchor biosynthesis.</text>
</comment>
<protein>
    <recommendedName>
        <fullName evidence="13">Phosphatidylinositol glycan, class U</fullName>
    </recommendedName>
</protein>
<evidence type="ECO:0000256" key="5">
    <source>
        <dbReference type="ARBA" id="ARBA00022692"/>
    </source>
</evidence>
<keyword evidence="5 10" id="KW-0812">Transmembrane</keyword>
<gene>
    <name evidence="11" type="ORF">VP01_41g3</name>
</gene>
<dbReference type="GO" id="GO:0042765">
    <property type="term" value="C:GPI-anchor transamidase complex"/>
    <property type="evidence" value="ECO:0007669"/>
    <property type="project" value="InterPro"/>
</dbReference>
<evidence type="ECO:0000256" key="1">
    <source>
        <dbReference type="ARBA" id="ARBA00004477"/>
    </source>
</evidence>
<evidence type="ECO:0000256" key="7">
    <source>
        <dbReference type="ARBA" id="ARBA00022989"/>
    </source>
</evidence>
<evidence type="ECO:0000256" key="8">
    <source>
        <dbReference type="ARBA" id="ARBA00023136"/>
    </source>
</evidence>
<dbReference type="PANTHER" id="PTHR13121">
    <property type="entry name" value="GPI TRANSAMIDASE COMPONENT PIG-U"/>
    <property type="match status" value="1"/>
</dbReference>
<feature type="transmembrane region" description="Helical" evidence="10">
    <location>
        <begin position="339"/>
        <end position="356"/>
    </location>
</feature>
<feature type="compositionally biased region" description="Basic and acidic residues" evidence="9">
    <location>
        <begin position="9"/>
        <end position="33"/>
    </location>
</feature>